<name>A0ACB0ZT76_MELEN</name>
<gene>
    <name evidence="1" type="ORF">MENTE1834_LOCUS28705</name>
</gene>
<reference evidence="1" key="1">
    <citation type="submission" date="2023-11" db="EMBL/GenBank/DDBJ databases">
        <authorList>
            <person name="Poullet M."/>
        </authorList>
    </citation>
    <scope>NUCLEOTIDE SEQUENCE</scope>
    <source>
        <strain evidence="1">E1834</strain>
    </source>
</reference>
<dbReference type="Proteomes" id="UP001497535">
    <property type="component" value="Unassembled WGS sequence"/>
</dbReference>
<organism evidence="1 2">
    <name type="scientific">Meloidogyne enterolobii</name>
    <name type="common">Root-knot nematode worm</name>
    <name type="synonym">Meloidogyne mayaguensis</name>
    <dbReference type="NCBI Taxonomy" id="390850"/>
    <lineage>
        <taxon>Eukaryota</taxon>
        <taxon>Metazoa</taxon>
        <taxon>Ecdysozoa</taxon>
        <taxon>Nematoda</taxon>
        <taxon>Chromadorea</taxon>
        <taxon>Rhabditida</taxon>
        <taxon>Tylenchina</taxon>
        <taxon>Tylenchomorpha</taxon>
        <taxon>Tylenchoidea</taxon>
        <taxon>Meloidogynidae</taxon>
        <taxon>Meloidogyninae</taxon>
        <taxon>Meloidogyne</taxon>
    </lineage>
</organism>
<evidence type="ECO:0000313" key="1">
    <source>
        <dbReference type="EMBL" id="CAK5081473.1"/>
    </source>
</evidence>
<protein>
    <submittedName>
        <fullName evidence="1">Uncharacterized protein</fullName>
    </submittedName>
</protein>
<proteinExistence type="predicted"/>
<dbReference type="EMBL" id="CAVMJV010000044">
    <property type="protein sequence ID" value="CAK5081473.1"/>
    <property type="molecule type" value="Genomic_DNA"/>
</dbReference>
<sequence>MVLKVNISSYLDQQLPEIPAEIREYLTDLLKENEDDIATVDDMCEAVGEHIQGFLTEMSEAELQKVCLNLLVILHEGKDNKPIVRALEARKLEKTVDMSLQSETYKLMDDLWKVTANDVPLQADKRKGLAKGNEEKKNDAPQQKKQQRPKILATASQTLNRAAKSDMGGLDFKLENVDISFGSKQLLSSAELSIVYGRRYGLVGRNGIGKTTLLKMISSKQLIIPSNITFLSVEQEVEGDNTLVIDAVLASDTKREKLLNEERELQERINCSETSDELRTELSARLDAVYAEQQALQLDKAPARAATILYGLGEFSGGWRMRVALARALFIRPDLLLLDEPTNMEWTGTILTVSHDRKFLNTVCTDMIHLHSKRLDAYKGNYDNFEKKLTQQQRDYEAQQQHRQHVQEFIDKFRYNAKRASMVQSRIKMLEKLPVIHAVEFESNVTFQFPECEKLGNPVLQLDEMAFRYSKDSPYIFQVFYLDLCFHFFI</sequence>
<keyword evidence="2" id="KW-1185">Reference proteome</keyword>
<accession>A0ACB0ZT76</accession>
<comment type="caution">
    <text evidence="1">The sequence shown here is derived from an EMBL/GenBank/DDBJ whole genome shotgun (WGS) entry which is preliminary data.</text>
</comment>
<evidence type="ECO:0000313" key="2">
    <source>
        <dbReference type="Proteomes" id="UP001497535"/>
    </source>
</evidence>